<dbReference type="CDD" id="cd16830">
    <property type="entry name" value="HemS-like_N"/>
    <property type="match status" value="1"/>
</dbReference>
<dbReference type="KEGG" id="poz:I0K15_20780"/>
<organism evidence="2 3">
    <name type="scientific">Pontivivens ytuae</name>
    <dbReference type="NCBI Taxonomy" id="2789856"/>
    <lineage>
        <taxon>Bacteria</taxon>
        <taxon>Pseudomonadati</taxon>
        <taxon>Pseudomonadota</taxon>
        <taxon>Alphaproteobacteria</taxon>
        <taxon>Rhodobacterales</taxon>
        <taxon>Paracoccaceae</taxon>
        <taxon>Pontivivens</taxon>
    </lineage>
</organism>
<dbReference type="InterPro" id="IPR007845">
    <property type="entry name" value="HemS/ChuX_dom"/>
</dbReference>
<dbReference type="GO" id="GO:0006826">
    <property type="term" value="P:iron ion transport"/>
    <property type="evidence" value="ECO:0007669"/>
    <property type="project" value="InterPro"/>
</dbReference>
<evidence type="ECO:0000259" key="1">
    <source>
        <dbReference type="Pfam" id="PF05171"/>
    </source>
</evidence>
<dbReference type="Proteomes" id="UP000594800">
    <property type="component" value="Chromosome"/>
</dbReference>
<dbReference type="InterPro" id="IPR053733">
    <property type="entry name" value="Heme_Transport_Util_sf"/>
</dbReference>
<dbReference type="EMBL" id="CP064942">
    <property type="protein sequence ID" value="QPH54171.1"/>
    <property type="molecule type" value="Genomic_DNA"/>
</dbReference>
<protein>
    <submittedName>
        <fullName evidence="2">Hemin-degrading factor</fullName>
    </submittedName>
</protein>
<name>A0A7S9QDI5_9RHOB</name>
<dbReference type="CDD" id="cd16831">
    <property type="entry name" value="HemS-like_C"/>
    <property type="match status" value="1"/>
</dbReference>
<dbReference type="AlphaFoldDB" id="A0A7S9QDI5"/>
<accession>A0A7S9QDI5</accession>
<dbReference type="Pfam" id="PF05171">
    <property type="entry name" value="HemS"/>
    <property type="match status" value="2"/>
</dbReference>
<feature type="domain" description="Haemin-degrading HemS/ChuX" evidence="1">
    <location>
        <begin position="210"/>
        <end position="342"/>
    </location>
</feature>
<reference evidence="2 3" key="1">
    <citation type="submission" date="2020-11" db="EMBL/GenBank/DDBJ databases">
        <title>Description of Pontivivens ytuae sp. nov. isolated from deep sea sediment of Mariana Trench.</title>
        <authorList>
            <person name="Wang Z."/>
            <person name="Sun Q.-L."/>
            <person name="Xu X.-D."/>
            <person name="Tang Y.-Z."/>
            <person name="Zhang J."/>
        </authorList>
    </citation>
    <scope>NUCLEOTIDE SEQUENCE [LARGE SCALE GENOMIC DNA]</scope>
    <source>
        <strain evidence="2 3">MT2928</strain>
    </source>
</reference>
<gene>
    <name evidence="2" type="ORF">I0K15_20780</name>
</gene>
<evidence type="ECO:0000313" key="3">
    <source>
        <dbReference type="Proteomes" id="UP000594800"/>
    </source>
</evidence>
<keyword evidence="3" id="KW-1185">Reference proteome</keyword>
<feature type="domain" description="Haemin-degrading HemS/ChuX" evidence="1">
    <location>
        <begin position="32"/>
        <end position="158"/>
    </location>
</feature>
<sequence>MATRPQTTPEELRTALAEHPNLRPRDLAQKLGVSEADLVAAQVGHGATPIVAAPKRLIPAVEALGEVMALTRNDHVVHEKIGRYANFHDGDHAAMVLTEEIDLRIFPRHWVHAFAVERETQGAVRRSVQVFDAAGDAVHKVYLRDGSPLAAWTALRNTLMTGLVGEHLALDPRVPVEAAKGDRAKADTLRAEWDRMTDTHQFLRLTAKLKMNRLGAYRMVGEPHARALAPSSAVQLLSDVAVAGLPVMLFVGNRGCIQIHSGPIGGLTPMGPWQNVLDDGFNLHLRADRVAEVWAVRKPTKRGEAVSLEAFDGEGGLIFQLFGLRKEGVDHVPDFARLVDALPTAEMERAAS</sequence>
<proteinExistence type="predicted"/>
<dbReference type="Gene3D" id="3.40.1570.10">
    <property type="entry name" value="HemS/ChuS/ChuX like domains"/>
    <property type="match status" value="2"/>
</dbReference>
<dbReference type="SUPFAM" id="SSF144064">
    <property type="entry name" value="Heme iron utilization protein-like"/>
    <property type="match status" value="1"/>
</dbReference>
<dbReference type="RefSeq" id="WP_196103380.1">
    <property type="nucleotide sequence ID" value="NZ_CP064942.1"/>
</dbReference>
<evidence type="ECO:0000313" key="2">
    <source>
        <dbReference type="EMBL" id="QPH54171.1"/>
    </source>
</evidence>